<evidence type="ECO:0000313" key="2">
    <source>
        <dbReference type="Proteomes" id="UP000002630"/>
    </source>
</evidence>
<dbReference type="EMBL" id="FN649735">
    <property type="protein sequence ID" value="CBJ28144.1"/>
    <property type="molecule type" value="Genomic_DNA"/>
</dbReference>
<dbReference type="AlphaFoldDB" id="D7G8X6"/>
<dbReference type="InParanoid" id="D7G8X6"/>
<protein>
    <submittedName>
        <fullName evidence="1">Uncharacterized protein</fullName>
    </submittedName>
</protein>
<name>D7G8X6_ECTSI</name>
<dbReference type="Proteomes" id="UP000002630">
    <property type="component" value="Linkage Group LG10"/>
</dbReference>
<evidence type="ECO:0000313" key="1">
    <source>
        <dbReference type="EMBL" id="CBJ28144.1"/>
    </source>
</evidence>
<keyword evidence="2" id="KW-1185">Reference proteome</keyword>
<sequence>MPLHVYVAAPQHCLHFASRHTWGTDSKWLRECQICQQRRTEW</sequence>
<reference evidence="1 2" key="1">
    <citation type="journal article" date="2010" name="Nature">
        <title>The Ectocarpus genome and the independent evolution of multicellularity in brown algae.</title>
        <authorList>
            <person name="Cock J.M."/>
            <person name="Sterck L."/>
            <person name="Rouze P."/>
            <person name="Scornet D."/>
            <person name="Allen A.E."/>
            <person name="Amoutzias G."/>
            <person name="Anthouard V."/>
            <person name="Artiguenave F."/>
            <person name="Aury J.M."/>
            <person name="Badger J.H."/>
            <person name="Beszteri B."/>
            <person name="Billiau K."/>
            <person name="Bonnet E."/>
            <person name="Bothwell J.H."/>
            <person name="Bowler C."/>
            <person name="Boyen C."/>
            <person name="Brownlee C."/>
            <person name="Carrano C.J."/>
            <person name="Charrier B."/>
            <person name="Cho G.Y."/>
            <person name="Coelho S.M."/>
            <person name="Collen J."/>
            <person name="Corre E."/>
            <person name="Da Silva C."/>
            <person name="Delage L."/>
            <person name="Delaroque N."/>
            <person name="Dittami S.M."/>
            <person name="Doulbeau S."/>
            <person name="Elias M."/>
            <person name="Farnham G."/>
            <person name="Gachon C.M."/>
            <person name="Gschloessl B."/>
            <person name="Heesch S."/>
            <person name="Jabbari K."/>
            <person name="Jubin C."/>
            <person name="Kawai H."/>
            <person name="Kimura K."/>
            <person name="Kloareg B."/>
            <person name="Kupper F.C."/>
            <person name="Lang D."/>
            <person name="Le Bail A."/>
            <person name="Leblanc C."/>
            <person name="Lerouge P."/>
            <person name="Lohr M."/>
            <person name="Lopez P.J."/>
            <person name="Martens C."/>
            <person name="Maumus F."/>
            <person name="Michel G."/>
            <person name="Miranda-Saavedra D."/>
            <person name="Morales J."/>
            <person name="Moreau H."/>
            <person name="Motomura T."/>
            <person name="Nagasato C."/>
            <person name="Napoli C.A."/>
            <person name="Nelson D.R."/>
            <person name="Nyvall-Collen P."/>
            <person name="Peters A.F."/>
            <person name="Pommier C."/>
            <person name="Potin P."/>
            <person name="Poulain J."/>
            <person name="Quesneville H."/>
            <person name="Read B."/>
            <person name="Rensing S.A."/>
            <person name="Ritter A."/>
            <person name="Rousvoal S."/>
            <person name="Samanta M."/>
            <person name="Samson G."/>
            <person name="Schroeder D.C."/>
            <person name="Segurens B."/>
            <person name="Strittmatter M."/>
            <person name="Tonon T."/>
            <person name="Tregear J.W."/>
            <person name="Valentin K."/>
            <person name="von Dassow P."/>
            <person name="Yamagishi T."/>
            <person name="Van de Peer Y."/>
            <person name="Wincker P."/>
        </authorList>
    </citation>
    <scope>NUCLEOTIDE SEQUENCE [LARGE SCALE GENOMIC DNA]</scope>
    <source>
        <strain evidence="2">Ec32 / CCAP1310/4</strain>
    </source>
</reference>
<organism evidence="1 2">
    <name type="scientific">Ectocarpus siliculosus</name>
    <name type="common">Brown alga</name>
    <name type="synonym">Conferva siliculosa</name>
    <dbReference type="NCBI Taxonomy" id="2880"/>
    <lineage>
        <taxon>Eukaryota</taxon>
        <taxon>Sar</taxon>
        <taxon>Stramenopiles</taxon>
        <taxon>Ochrophyta</taxon>
        <taxon>PX clade</taxon>
        <taxon>Phaeophyceae</taxon>
        <taxon>Ectocarpales</taxon>
        <taxon>Ectocarpaceae</taxon>
        <taxon>Ectocarpus</taxon>
    </lineage>
</organism>
<dbReference type="EMBL" id="FN649160">
    <property type="protein sequence ID" value="CBJ28144.1"/>
    <property type="molecule type" value="Genomic_DNA"/>
</dbReference>
<gene>
    <name evidence="1" type="ORF">Esi_0092_0088</name>
</gene>
<proteinExistence type="predicted"/>
<accession>D7G8X6</accession>